<dbReference type="AlphaFoldDB" id="A0A9P0KYY9"/>
<evidence type="ECO:0000313" key="2">
    <source>
        <dbReference type="EMBL" id="CAH1987228.1"/>
    </source>
</evidence>
<gene>
    <name evidence="2" type="ORF">ACAOBT_LOCUS17736</name>
</gene>
<proteinExistence type="predicted"/>
<evidence type="ECO:0000313" key="3">
    <source>
        <dbReference type="Proteomes" id="UP001152888"/>
    </source>
</evidence>
<comment type="caution">
    <text evidence="2">The sequence shown here is derived from an EMBL/GenBank/DDBJ whole genome shotgun (WGS) entry which is preliminary data.</text>
</comment>
<name>A0A9P0KYY9_ACAOB</name>
<keyword evidence="3" id="KW-1185">Reference proteome</keyword>
<dbReference type="EMBL" id="CAKOFQ010007013">
    <property type="protein sequence ID" value="CAH1987228.1"/>
    <property type="molecule type" value="Genomic_DNA"/>
</dbReference>
<reference evidence="2" key="1">
    <citation type="submission" date="2022-03" db="EMBL/GenBank/DDBJ databases">
        <authorList>
            <person name="Sayadi A."/>
        </authorList>
    </citation>
    <scope>NUCLEOTIDE SEQUENCE</scope>
</reference>
<evidence type="ECO:0000256" key="1">
    <source>
        <dbReference type="SAM" id="SignalP"/>
    </source>
</evidence>
<accession>A0A9P0KYY9</accession>
<keyword evidence="1" id="KW-0732">Signal</keyword>
<dbReference type="SUPFAM" id="SSF53756">
    <property type="entry name" value="UDP-Glycosyltransferase/glycogen phosphorylase"/>
    <property type="match status" value="1"/>
</dbReference>
<feature type="chain" id="PRO_5040397056" description="Ecdysteroid UDP-glucosyltransferase" evidence="1">
    <location>
        <begin position="21"/>
        <end position="99"/>
    </location>
</feature>
<feature type="signal peptide" evidence="1">
    <location>
        <begin position="1"/>
        <end position="20"/>
    </location>
</feature>
<protein>
    <recommendedName>
        <fullName evidence="4">Ecdysteroid UDP-glucosyltransferase</fullName>
    </recommendedName>
</protein>
<dbReference type="OrthoDB" id="5835829at2759"/>
<evidence type="ECO:0008006" key="4">
    <source>
        <dbReference type="Google" id="ProtNLM"/>
    </source>
</evidence>
<organism evidence="2 3">
    <name type="scientific">Acanthoscelides obtectus</name>
    <name type="common">Bean weevil</name>
    <name type="synonym">Bruchus obtectus</name>
    <dbReference type="NCBI Taxonomy" id="200917"/>
    <lineage>
        <taxon>Eukaryota</taxon>
        <taxon>Metazoa</taxon>
        <taxon>Ecdysozoa</taxon>
        <taxon>Arthropoda</taxon>
        <taxon>Hexapoda</taxon>
        <taxon>Insecta</taxon>
        <taxon>Pterygota</taxon>
        <taxon>Neoptera</taxon>
        <taxon>Endopterygota</taxon>
        <taxon>Coleoptera</taxon>
        <taxon>Polyphaga</taxon>
        <taxon>Cucujiformia</taxon>
        <taxon>Chrysomeloidea</taxon>
        <taxon>Chrysomelidae</taxon>
        <taxon>Bruchinae</taxon>
        <taxon>Bruchini</taxon>
        <taxon>Acanthoscelides</taxon>
    </lineage>
</organism>
<dbReference type="Proteomes" id="UP001152888">
    <property type="component" value="Unassembled WGS sequence"/>
</dbReference>
<sequence>MSLEVMLLIAVVFVHTGSDAHNILVAVSHPGVSHFKSYENLFLCLAKKGHNVTVISHFPQKKLIRNYRDISIREDIPYRYDDILERFKSACVHLHMLLS</sequence>